<reference evidence="2" key="2">
    <citation type="submission" date="2020-09" db="EMBL/GenBank/DDBJ databases">
        <authorList>
            <person name="Sun Q."/>
            <person name="Kim S."/>
        </authorList>
    </citation>
    <scope>NUCLEOTIDE SEQUENCE</scope>
    <source>
        <strain evidence="2">KCTC 32501</strain>
    </source>
</reference>
<feature type="chain" id="PRO_5035269642" evidence="1">
    <location>
        <begin position="27"/>
        <end position="139"/>
    </location>
</feature>
<dbReference type="RefSeq" id="WP_189491309.1">
    <property type="nucleotide sequence ID" value="NZ_BMZG01000003.1"/>
</dbReference>
<dbReference type="EMBL" id="BMZG01000003">
    <property type="protein sequence ID" value="GHA68010.1"/>
    <property type="molecule type" value="Genomic_DNA"/>
</dbReference>
<dbReference type="AlphaFoldDB" id="A0A8J3G0B9"/>
<keyword evidence="3" id="KW-1185">Reference proteome</keyword>
<organism evidence="2 3">
    <name type="scientific">Formosimonas limnophila</name>
    <dbReference type="NCBI Taxonomy" id="1384487"/>
    <lineage>
        <taxon>Bacteria</taxon>
        <taxon>Pseudomonadati</taxon>
        <taxon>Pseudomonadota</taxon>
        <taxon>Betaproteobacteria</taxon>
        <taxon>Burkholderiales</taxon>
        <taxon>Burkholderiaceae</taxon>
        <taxon>Formosimonas</taxon>
    </lineage>
</organism>
<evidence type="ECO:0000313" key="2">
    <source>
        <dbReference type="EMBL" id="GHA68010.1"/>
    </source>
</evidence>
<name>A0A8J3G0B9_9BURK</name>
<comment type="caution">
    <text evidence="2">The sequence shown here is derived from an EMBL/GenBank/DDBJ whole genome shotgun (WGS) entry which is preliminary data.</text>
</comment>
<reference evidence="2" key="1">
    <citation type="journal article" date="2014" name="Int. J. Syst. Evol. Microbiol.">
        <title>Complete genome sequence of Corynebacterium casei LMG S-19264T (=DSM 44701T), isolated from a smear-ripened cheese.</title>
        <authorList>
            <consortium name="US DOE Joint Genome Institute (JGI-PGF)"/>
            <person name="Walter F."/>
            <person name="Albersmeier A."/>
            <person name="Kalinowski J."/>
            <person name="Ruckert C."/>
        </authorList>
    </citation>
    <scope>NUCLEOTIDE SEQUENCE</scope>
    <source>
        <strain evidence="2">KCTC 32501</strain>
    </source>
</reference>
<proteinExistence type="predicted"/>
<dbReference type="Proteomes" id="UP000614287">
    <property type="component" value="Unassembled WGS sequence"/>
</dbReference>
<evidence type="ECO:0000313" key="3">
    <source>
        <dbReference type="Proteomes" id="UP000614287"/>
    </source>
</evidence>
<feature type="signal peptide" evidence="1">
    <location>
        <begin position="1"/>
        <end position="26"/>
    </location>
</feature>
<protein>
    <submittedName>
        <fullName evidence="2">Uncharacterized protein</fullName>
    </submittedName>
</protein>
<gene>
    <name evidence="2" type="ORF">GCM10009007_05730</name>
</gene>
<accession>A0A8J3G0B9</accession>
<keyword evidence="1" id="KW-0732">Signal</keyword>
<sequence length="139" mass="15377">MKVQNILKIASFLLFSGAALTAAVYAKDLNGTNQSPQPFKSRISSVVTEREVIDGKERQSKYMVAILSSDNGSMMSKILHIQPNKPGDPTFIPFSTTVYFDNDGCSYGSIDIGFVDSISKGMSQKEKELLRNIYEKKIV</sequence>
<evidence type="ECO:0000256" key="1">
    <source>
        <dbReference type="SAM" id="SignalP"/>
    </source>
</evidence>